<protein>
    <submittedName>
        <fullName evidence="2">Uncharacterized protein</fullName>
    </submittedName>
</protein>
<evidence type="ECO:0000313" key="2">
    <source>
        <dbReference type="EMBL" id="ERM97387.1"/>
    </source>
</evidence>
<dbReference type="Proteomes" id="UP000017836">
    <property type="component" value="Unassembled WGS sequence"/>
</dbReference>
<name>W1NNL3_AMBTC</name>
<proteinExistence type="predicted"/>
<accession>W1NNL3</accession>
<keyword evidence="3" id="KW-1185">Reference proteome</keyword>
<evidence type="ECO:0000256" key="1">
    <source>
        <dbReference type="SAM" id="MobiDB-lite"/>
    </source>
</evidence>
<reference evidence="3" key="1">
    <citation type="journal article" date="2013" name="Science">
        <title>The Amborella genome and the evolution of flowering plants.</title>
        <authorList>
            <consortium name="Amborella Genome Project"/>
        </authorList>
    </citation>
    <scope>NUCLEOTIDE SEQUENCE [LARGE SCALE GENOMIC DNA]</scope>
</reference>
<dbReference type="Gramene" id="ERM97387">
    <property type="protein sequence ID" value="ERM97387"/>
    <property type="gene ID" value="AMTR_s00127p00055610"/>
</dbReference>
<evidence type="ECO:0000313" key="3">
    <source>
        <dbReference type="Proteomes" id="UP000017836"/>
    </source>
</evidence>
<organism evidence="2 3">
    <name type="scientific">Amborella trichopoda</name>
    <dbReference type="NCBI Taxonomy" id="13333"/>
    <lineage>
        <taxon>Eukaryota</taxon>
        <taxon>Viridiplantae</taxon>
        <taxon>Streptophyta</taxon>
        <taxon>Embryophyta</taxon>
        <taxon>Tracheophyta</taxon>
        <taxon>Spermatophyta</taxon>
        <taxon>Magnoliopsida</taxon>
        <taxon>Amborellales</taxon>
        <taxon>Amborellaceae</taxon>
        <taxon>Amborella</taxon>
    </lineage>
</organism>
<dbReference type="HOGENOM" id="CLU_1973515_0_0_1"/>
<feature type="region of interest" description="Disordered" evidence="1">
    <location>
        <begin position="1"/>
        <end position="23"/>
    </location>
</feature>
<feature type="compositionally biased region" description="Polar residues" evidence="1">
    <location>
        <begin position="77"/>
        <end position="86"/>
    </location>
</feature>
<dbReference type="AlphaFoldDB" id="W1NNL3"/>
<dbReference type="EMBL" id="KI396482">
    <property type="protein sequence ID" value="ERM97387.1"/>
    <property type="molecule type" value="Genomic_DNA"/>
</dbReference>
<gene>
    <name evidence="2" type="ORF">AMTR_s00127p00055610</name>
</gene>
<feature type="region of interest" description="Disordered" evidence="1">
    <location>
        <begin position="77"/>
        <end position="107"/>
    </location>
</feature>
<sequence length="127" mass="14020">MCTLDQRGPECGSNEECDVDSGTLRVGCNPTRGARPEVWSWPLVQLATPPKNCNFGATAEDHRNRIPVALRMSLKTVQMSSKLSSSKHNEKGRAGQQQAKEGERNFWSPRDQVPLAMVLISKLLKSA</sequence>